<name>A0A0K8V772_BACLA</name>
<gene>
    <name evidence="2" type="ORF">c1_g1_i1</name>
</gene>
<organism evidence="2">
    <name type="scientific">Bactrocera latifrons</name>
    <name type="common">Malaysian fruit fly</name>
    <name type="synonym">Chaetodacus latifrons</name>
    <dbReference type="NCBI Taxonomy" id="174628"/>
    <lineage>
        <taxon>Eukaryota</taxon>
        <taxon>Metazoa</taxon>
        <taxon>Ecdysozoa</taxon>
        <taxon>Arthropoda</taxon>
        <taxon>Hexapoda</taxon>
        <taxon>Insecta</taxon>
        <taxon>Pterygota</taxon>
        <taxon>Neoptera</taxon>
        <taxon>Endopterygota</taxon>
        <taxon>Diptera</taxon>
        <taxon>Brachycera</taxon>
        <taxon>Muscomorpha</taxon>
        <taxon>Tephritoidea</taxon>
        <taxon>Tephritidae</taxon>
        <taxon>Bactrocera</taxon>
        <taxon>Bactrocera</taxon>
    </lineage>
</organism>
<sequence>QITLSETFIDAAEAIDSMLTRDTNSHEYTSYHNRPRRKRRENQDRNRNVAVQTVHRLLPGMNIWIDTHHGNSHLCQHEIYRQEAKQPSALKMASMTRRRSSA</sequence>
<feature type="region of interest" description="Disordered" evidence="1">
    <location>
        <begin position="22"/>
        <end position="47"/>
    </location>
</feature>
<feature type="non-terminal residue" evidence="2">
    <location>
        <position position="102"/>
    </location>
</feature>
<feature type="non-terminal residue" evidence="2">
    <location>
        <position position="1"/>
    </location>
</feature>
<dbReference type="OrthoDB" id="10007170at2759"/>
<evidence type="ECO:0000256" key="1">
    <source>
        <dbReference type="SAM" id="MobiDB-lite"/>
    </source>
</evidence>
<feature type="compositionally biased region" description="Polar residues" evidence="1">
    <location>
        <begin position="22"/>
        <end position="32"/>
    </location>
</feature>
<proteinExistence type="predicted"/>
<protein>
    <submittedName>
        <fullName evidence="2">Uncharacterized protein</fullName>
    </submittedName>
</protein>
<dbReference type="EMBL" id="GDHF01017550">
    <property type="protein sequence ID" value="JAI34764.1"/>
    <property type="molecule type" value="Transcribed_RNA"/>
</dbReference>
<reference evidence="2" key="1">
    <citation type="submission" date="2015-06" db="EMBL/GenBank/DDBJ databases">
        <authorList>
            <person name="Hoefler B.C."/>
            <person name="Straight P.D."/>
        </authorList>
    </citation>
    <scope>NUCLEOTIDE SEQUENCE</scope>
</reference>
<evidence type="ECO:0000313" key="2">
    <source>
        <dbReference type="EMBL" id="JAI34764.1"/>
    </source>
</evidence>
<accession>A0A0K8V772</accession>
<dbReference type="AlphaFoldDB" id="A0A0K8V772"/>